<dbReference type="Pfam" id="PF02585">
    <property type="entry name" value="PIG-L"/>
    <property type="match status" value="1"/>
</dbReference>
<dbReference type="PANTHER" id="PTHR12993">
    <property type="entry name" value="N-ACETYLGLUCOSAMINYL-PHOSPHATIDYLINOSITOL DE-N-ACETYLASE-RELATED"/>
    <property type="match status" value="1"/>
</dbReference>
<dbReference type="Proteomes" id="UP000176404">
    <property type="component" value="Unassembled WGS sequence"/>
</dbReference>
<sequence length="217" mass="24989">MKKEKLVCVFAHPDDESFGPSGTIAKFADRGEVYIICVTNGNDKTNGRIKNLSQKRKKELKKAATILGVKKVFFLGYEDGELRNDLYHEVAAKIEKILLKIKPDTLMTFELRGISGHIDHVFCSMVTSYLFQKLPFVRKLLYAVTTKDVSDNMKNYFIYFPDGYEKSEVDLVVDVSKYWSQKIQSVKAHKSQKKDVEQILAWLKSTPKEEYFLVKSK</sequence>
<dbReference type="InterPro" id="IPR024078">
    <property type="entry name" value="LmbE-like_dom_sf"/>
</dbReference>
<dbReference type="STRING" id="1802517.A2892_00295"/>
<dbReference type="EMBL" id="MGHD01000004">
    <property type="protein sequence ID" value="OGM60459.1"/>
    <property type="molecule type" value="Genomic_DNA"/>
</dbReference>
<dbReference type="AlphaFoldDB" id="A0A1F8B9W0"/>
<dbReference type="GO" id="GO:0016811">
    <property type="term" value="F:hydrolase activity, acting on carbon-nitrogen (but not peptide) bonds, in linear amides"/>
    <property type="evidence" value="ECO:0007669"/>
    <property type="project" value="TreeGrafter"/>
</dbReference>
<accession>A0A1F8B9W0</accession>
<dbReference type="SUPFAM" id="SSF102588">
    <property type="entry name" value="LmbE-like"/>
    <property type="match status" value="1"/>
</dbReference>
<gene>
    <name evidence="1" type="ORF">A2892_00295</name>
</gene>
<reference evidence="1 2" key="1">
    <citation type="journal article" date="2016" name="Nat. Commun.">
        <title>Thousands of microbial genomes shed light on interconnected biogeochemical processes in an aquifer system.</title>
        <authorList>
            <person name="Anantharaman K."/>
            <person name="Brown C.T."/>
            <person name="Hug L.A."/>
            <person name="Sharon I."/>
            <person name="Castelle C.J."/>
            <person name="Probst A.J."/>
            <person name="Thomas B.C."/>
            <person name="Singh A."/>
            <person name="Wilkins M.J."/>
            <person name="Karaoz U."/>
            <person name="Brodie E.L."/>
            <person name="Williams K.H."/>
            <person name="Hubbard S.S."/>
            <person name="Banfield J.F."/>
        </authorList>
    </citation>
    <scope>NUCLEOTIDE SEQUENCE [LARGE SCALE GENOMIC DNA]</scope>
</reference>
<dbReference type="Gene3D" id="3.40.50.10320">
    <property type="entry name" value="LmbE-like"/>
    <property type="match status" value="1"/>
</dbReference>
<comment type="caution">
    <text evidence="1">The sequence shown here is derived from an EMBL/GenBank/DDBJ whole genome shotgun (WGS) entry which is preliminary data.</text>
</comment>
<proteinExistence type="predicted"/>
<organism evidence="1 2">
    <name type="scientific">Candidatus Woesebacteria bacterium RIFCSPLOWO2_01_FULL_39_10b</name>
    <dbReference type="NCBI Taxonomy" id="1802517"/>
    <lineage>
        <taxon>Bacteria</taxon>
        <taxon>Candidatus Woeseibacteriota</taxon>
    </lineage>
</organism>
<dbReference type="InterPro" id="IPR003737">
    <property type="entry name" value="GlcNAc_PI_deacetylase-related"/>
</dbReference>
<evidence type="ECO:0008006" key="3">
    <source>
        <dbReference type="Google" id="ProtNLM"/>
    </source>
</evidence>
<name>A0A1F8B9W0_9BACT</name>
<evidence type="ECO:0000313" key="2">
    <source>
        <dbReference type="Proteomes" id="UP000176404"/>
    </source>
</evidence>
<protein>
    <recommendedName>
        <fullName evidence="3">GlcNAc-PI de-N-acetylase</fullName>
    </recommendedName>
</protein>
<evidence type="ECO:0000313" key="1">
    <source>
        <dbReference type="EMBL" id="OGM60459.1"/>
    </source>
</evidence>
<dbReference type="PANTHER" id="PTHR12993:SF11">
    <property type="entry name" value="N-ACETYLGLUCOSAMINYL-PHOSPHATIDYLINOSITOL DE-N-ACETYLASE"/>
    <property type="match status" value="1"/>
</dbReference>